<comment type="similarity">
    <text evidence="2">Belongs to the glycosyltransferase 4 family. MraY subfamily.</text>
</comment>
<dbReference type="PROSITE" id="PS01348">
    <property type="entry name" value="MRAY_2"/>
    <property type="match status" value="1"/>
</dbReference>
<evidence type="ECO:0008006" key="10">
    <source>
        <dbReference type="Google" id="ProtNLM"/>
    </source>
</evidence>
<dbReference type="InterPro" id="IPR018480">
    <property type="entry name" value="PNAcMuramoyl-5peptid_Trfase_CS"/>
</dbReference>
<evidence type="ECO:0000256" key="7">
    <source>
        <dbReference type="SAM" id="Phobius"/>
    </source>
</evidence>
<dbReference type="PANTHER" id="PTHR22926:SF5">
    <property type="entry name" value="PHOSPHO-N-ACETYLMURAMOYL-PENTAPEPTIDE-TRANSFERASE HOMOLOG"/>
    <property type="match status" value="1"/>
</dbReference>
<evidence type="ECO:0000313" key="8">
    <source>
        <dbReference type="EMBL" id="KAK9816874.1"/>
    </source>
</evidence>
<evidence type="ECO:0000256" key="3">
    <source>
        <dbReference type="ARBA" id="ARBA00022679"/>
    </source>
</evidence>
<keyword evidence="5 7" id="KW-1133">Transmembrane helix</keyword>
<feature type="transmembrane region" description="Helical" evidence="7">
    <location>
        <begin position="248"/>
        <end position="270"/>
    </location>
</feature>
<sequence length="382" mass="38476">MPVPMVLGATRSQGCQGSLAPGRPAAGLAVSLLAAAIVGDVRLGAGVGGLPLSLCFVASCGASALAGLGIERLLRRQLVGQVIRASGPASHLTKAGTPTFGGLAIVPVGLTLGSIMGWIVGPDVGLGLPVALVTLAHMCIGLCDDWLTLTRRVSRGLPALTKLTLQVVAAGLFCASLALGRRVPTGLPIAAWPGLSVQLGRAYWPAAGFVVVAESNGANLADGLDGLAAGASAAAFMSFALILRIATPSLACLAAAMAGSCIGFLALNCYPARLFMGDTGSLALGACLGGLAVTTMCLAPLALATTVFVVEAASVVLQVCHFKLTKFLHGEGKRLFKMAPLHHHFELSGHHETVIVAWVYAAALASGLCALALAVACGLPLR</sequence>
<dbReference type="InterPro" id="IPR003524">
    <property type="entry name" value="PNAcMuramoyl-5peptid_Trfase"/>
</dbReference>
<evidence type="ECO:0000256" key="6">
    <source>
        <dbReference type="ARBA" id="ARBA00023136"/>
    </source>
</evidence>
<evidence type="ECO:0000313" key="9">
    <source>
        <dbReference type="Proteomes" id="UP001489004"/>
    </source>
</evidence>
<name>A0AAW1Q957_9CHLO</name>
<evidence type="ECO:0000256" key="4">
    <source>
        <dbReference type="ARBA" id="ARBA00022692"/>
    </source>
</evidence>
<keyword evidence="4 7" id="KW-0812">Transmembrane</keyword>
<feature type="transmembrane region" description="Helical" evidence="7">
    <location>
        <begin position="355"/>
        <end position="381"/>
    </location>
</feature>
<evidence type="ECO:0000256" key="1">
    <source>
        <dbReference type="ARBA" id="ARBA00004141"/>
    </source>
</evidence>
<dbReference type="PANTHER" id="PTHR22926">
    <property type="entry name" value="PHOSPHO-N-ACETYLMURAMOYL-PENTAPEPTIDE-TRANSFERASE"/>
    <property type="match status" value="1"/>
</dbReference>
<feature type="transmembrane region" description="Helical" evidence="7">
    <location>
        <begin position="100"/>
        <end position="120"/>
    </location>
</feature>
<comment type="subcellular location">
    <subcellularLocation>
        <location evidence="1">Membrane</location>
        <topology evidence="1">Multi-pass membrane protein</topology>
    </subcellularLocation>
</comment>
<gene>
    <name evidence="8" type="ORF">WJX72_006398</name>
</gene>
<dbReference type="Proteomes" id="UP001489004">
    <property type="component" value="Unassembled WGS sequence"/>
</dbReference>
<dbReference type="GO" id="GO:0071555">
    <property type="term" value="P:cell wall organization"/>
    <property type="evidence" value="ECO:0007669"/>
    <property type="project" value="TreeGrafter"/>
</dbReference>
<keyword evidence="6 7" id="KW-0472">Membrane</keyword>
<dbReference type="HAMAP" id="MF_00038">
    <property type="entry name" value="MraY"/>
    <property type="match status" value="1"/>
</dbReference>
<protein>
    <recommendedName>
        <fullName evidence="10">Phospho-N-acetylmuramoyl-pentapeptide-transferase</fullName>
    </recommendedName>
</protein>
<organism evidence="8 9">
    <name type="scientific">[Myrmecia] bisecta</name>
    <dbReference type="NCBI Taxonomy" id="41462"/>
    <lineage>
        <taxon>Eukaryota</taxon>
        <taxon>Viridiplantae</taxon>
        <taxon>Chlorophyta</taxon>
        <taxon>core chlorophytes</taxon>
        <taxon>Trebouxiophyceae</taxon>
        <taxon>Trebouxiales</taxon>
        <taxon>Trebouxiaceae</taxon>
        <taxon>Myrmecia</taxon>
    </lineage>
</organism>
<dbReference type="InterPro" id="IPR000715">
    <property type="entry name" value="Glycosyl_transferase_4"/>
</dbReference>
<evidence type="ECO:0000256" key="5">
    <source>
        <dbReference type="ARBA" id="ARBA00022989"/>
    </source>
</evidence>
<dbReference type="AlphaFoldDB" id="A0AAW1Q957"/>
<feature type="transmembrane region" description="Helical" evidence="7">
    <location>
        <begin position="50"/>
        <end position="70"/>
    </location>
</feature>
<reference evidence="8 9" key="1">
    <citation type="journal article" date="2024" name="Nat. Commun.">
        <title>Phylogenomics reveals the evolutionary origins of lichenization in chlorophyte algae.</title>
        <authorList>
            <person name="Puginier C."/>
            <person name="Libourel C."/>
            <person name="Otte J."/>
            <person name="Skaloud P."/>
            <person name="Haon M."/>
            <person name="Grisel S."/>
            <person name="Petersen M."/>
            <person name="Berrin J.G."/>
            <person name="Delaux P.M."/>
            <person name="Dal Grande F."/>
            <person name="Keller J."/>
        </authorList>
    </citation>
    <scope>NUCLEOTIDE SEQUENCE [LARGE SCALE GENOMIC DNA]</scope>
    <source>
        <strain evidence="8 9">SAG 2043</strain>
    </source>
</reference>
<dbReference type="Pfam" id="PF00953">
    <property type="entry name" value="Glycos_transf_4"/>
    <property type="match status" value="1"/>
</dbReference>
<proteinExistence type="inferred from homology"/>
<feature type="transmembrane region" description="Helical" evidence="7">
    <location>
        <begin position="282"/>
        <end position="309"/>
    </location>
</feature>
<keyword evidence="3" id="KW-0808">Transferase</keyword>
<dbReference type="CDD" id="cd06852">
    <property type="entry name" value="GT_MraY"/>
    <property type="match status" value="1"/>
</dbReference>
<dbReference type="GO" id="GO:0044038">
    <property type="term" value="P:cell wall macromolecule biosynthetic process"/>
    <property type="evidence" value="ECO:0007669"/>
    <property type="project" value="TreeGrafter"/>
</dbReference>
<dbReference type="GO" id="GO:0008963">
    <property type="term" value="F:phospho-N-acetylmuramoyl-pentapeptide-transferase activity"/>
    <property type="evidence" value="ECO:0007669"/>
    <property type="project" value="InterPro"/>
</dbReference>
<dbReference type="EMBL" id="JALJOR010000005">
    <property type="protein sequence ID" value="KAK9816874.1"/>
    <property type="molecule type" value="Genomic_DNA"/>
</dbReference>
<accession>A0AAW1Q957</accession>
<keyword evidence="9" id="KW-1185">Reference proteome</keyword>
<dbReference type="GO" id="GO:0005886">
    <property type="term" value="C:plasma membrane"/>
    <property type="evidence" value="ECO:0007669"/>
    <property type="project" value="TreeGrafter"/>
</dbReference>
<dbReference type="NCBIfam" id="TIGR00445">
    <property type="entry name" value="mraY"/>
    <property type="match status" value="1"/>
</dbReference>
<comment type="caution">
    <text evidence="8">The sequence shown here is derived from an EMBL/GenBank/DDBJ whole genome shotgun (WGS) entry which is preliminary data.</text>
</comment>
<evidence type="ECO:0000256" key="2">
    <source>
        <dbReference type="ARBA" id="ARBA00005583"/>
    </source>
</evidence>